<accession>A0AC34F5Z8</accession>
<sequence length="266" mass="30861">MVSKYRLQNFSLPDSFIYYITKNPSTSKIYQKLIQSCKYFFFKNPIIIIHCLEFDAENDQWNICVGCDSMKRKLIHKKIDVLNVIPSKIWLTGCLLICPKSSNNSNIASKIFQKLFRHDSTNSSLLSLTNQSICFNKLVSHYSSFENISLNNVAVKCADGSNASIEMILSIFTKIKYFYYGFGENSESFDIEKFYEFLKKNTNIKGAFSFSPLISEEYQNRLEAIVDKLLEPFVDSEEYVPFAVTYLGQNHQKKEILYEKLLQTFP</sequence>
<proteinExistence type="predicted"/>
<dbReference type="WBParaSite" id="ES5_v2.g12304.t1">
    <property type="protein sequence ID" value="ES5_v2.g12304.t1"/>
    <property type="gene ID" value="ES5_v2.g12304"/>
</dbReference>
<evidence type="ECO:0000313" key="1">
    <source>
        <dbReference type="Proteomes" id="UP000887579"/>
    </source>
</evidence>
<protein>
    <submittedName>
        <fullName evidence="2">Uncharacterized protein</fullName>
    </submittedName>
</protein>
<reference evidence="2" key="1">
    <citation type="submission" date="2022-11" db="UniProtKB">
        <authorList>
            <consortium name="WormBaseParasite"/>
        </authorList>
    </citation>
    <scope>IDENTIFICATION</scope>
</reference>
<dbReference type="Proteomes" id="UP000887579">
    <property type="component" value="Unplaced"/>
</dbReference>
<evidence type="ECO:0000313" key="2">
    <source>
        <dbReference type="WBParaSite" id="ES5_v2.g12304.t1"/>
    </source>
</evidence>
<name>A0AC34F5Z8_9BILA</name>
<organism evidence="1 2">
    <name type="scientific">Panagrolaimus sp. ES5</name>
    <dbReference type="NCBI Taxonomy" id="591445"/>
    <lineage>
        <taxon>Eukaryota</taxon>
        <taxon>Metazoa</taxon>
        <taxon>Ecdysozoa</taxon>
        <taxon>Nematoda</taxon>
        <taxon>Chromadorea</taxon>
        <taxon>Rhabditida</taxon>
        <taxon>Tylenchina</taxon>
        <taxon>Panagrolaimomorpha</taxon>
        <taxon>Panagrolaimoidea</taxon>
        <taxon>Panagrolaimidae</taxon>
        <taxon>Panagrolaimus</taxon>
    </lineage>
</organism>